<dbReference type="NCBIfam" id="TIGR01129">
    <property type="entry name" value="secD"/>
    <property type="match status" value="1"/>
</dbReference>
<dbReference type="Pfam" id="PF02355">
    <property type="entry name" value="SecD_SecF_C"/>
    <property type="match status" value="1"/>
</dbReference>
<organism evidence="13">
    <name type="scientific">freshwater metagenome</name>
    <dbReference type="NCBI Taxonomy" id="449393"/>
    <lineage>
        <taxon>unclassified sequences</taxon>
        <taxon>metagenomes</taxon>
        <taxon>ecological metagenomes</taxon>
    </lineage>
</organism>
<dbReference type="PANTHER" id="PTHR30081:SF1">
    <property type="entry name" value="PROTEIN TRANSLOCASE SUBUNIT SECD"/>
    <property type="match status" value="1"/>
</dbReference>
<dbReference type="GO" id="GO:0005886">
    <property type="term" value="C:plasma membrane"/>
    <property type="evidence" value="ECO:0007669"/>
    <property type="project" value="UniProtKB-SubCell"/>
</dbReference>
<dbReference type="PANTHER" id="PTHR30081">
    <property type="entry name" value="PROTEIN-EXPORT MEMBRANE PROTEIN SEC"/>
    <property type="match status" value="1"/>
</dbReference>
<name>A0A6J7TDU0_9ZZZZ</name>
<dbReference type="Gene3D" id="3.30.70.3220">
    <property type="match status" value="1"/>
</dbReference>
<keyword evidence="8 9" id="KW-0472">Membrane</keyword>
<keyword evidence="7" id="KW-0811">Translocation</keyword>
<evidence type="ECO:0000259" key="11">
    <source>
        <dbReference type="Pfam" id="PF21760"/>
    </source>
</evidence>
<gene>
    <name evidence="13" type="ORF">UFOPK4307_00067</name>
</gene>
<evidence type="ECO:0000256" key="9">
    <source>
        <dbReference type="SAM" id="Phobius"/>
    </source>
</evidence>
<keyword evidence="4 9" id="KW-0812">Transmembrane</keyword>
<dbReference type="InterPro" id="IPR055344">
    <property type="entry name" value="SecD_SecF_C_bact"/>
</dbReference>
<feature type="transmembrane region" description="Helical" evidence="9">
    <location>
        <begin position="317"/>
        <end position="337"/>
    </location>
</feature>
<feature type="transmembrane region" description="Helical" evidence="9">
    <location>
        <begin position="344"/>
        <end position="364"/>
    </location>
</feature>
<evidence type="ECO:0000313" key="13">
    <source>
        <dbReference type="EMBL" id="CAB5051411.1"/>
    </source>
</evidence>
<feature type="transmembrane region" description="Helical" evidence="9">
    <location>
        <begin position="447"/>
        <end position="467"/>
    </location>
</feature>
<feature type="domain" description="SecDF P1 head subdomain" evidence="12">
    <location>
        <begin position="190"/>
        <end position="297"/>
    </location>
</feature>
<evidence type="ECO:0000256" key="4">
    <source>
        <dbReference type="ARBA" id="ARBA00022692"/>
    </source>
</evidence>
<dbReference type="InterPro" id="IPR005791">
    <property type="entry name" value="SecD"/>
</dbReference>
<keyword evidence="3" id="KW-1003">Cell membrane</keyword>
<evidence type="ECO:0000256" key="2">
    <source>
        <dbReference type="ARBA" id="ARBA00022448"/>
    </source>
</evidence>
<evidence type="ECO:0000256" key="7">
    <source>
        <dbReference type="ARBA" id="ARBA00023010"/>
    </source>
</evidence>
<dbReference type="EMBL" id="CAFBQO010000004">
    <property type="protein sequence ID" value="CAB5051411.1"/>
    <property type="molecule type" value="Genomic_DNA"/>
</dbReference>
<dbReference type="NCBIfam" id="TIGR00916">
    <property type="entry name" value="2A0604s01"/>
    <property type="match status" value="1"/>
</dbReference>
<dbReference type="HAMAP" id="MF_01463_B">
    <property type="entry name" value="SecD_B"/>
    <property type="match status" value="1"/>
</dbReference>
<dbReference type="GO" id="GO:0015450">
    <property type="term" value="F:protein-transporting ATPase activity"/>
    <property type="evidence" value="ECO:0007669"/>
    <property type="project" value="InterPro"/>
</dbReference>
<evidence type="ECO:0000259" key="10">
    <source>
        <dbReference type="Pfam" id="PF02355"/>
    </source>
</evidence>
<evidence type="ECO:0000256" key="3">
    <source>
        <dbReference type="ARBA" id="ARBA00022475"/>
    </source>
</evidence>
<proteinExistence type="inferred from homology"/>
<dbReference type="SUPFAM" id="SSF82866">
    <property type="entry name" value="Multidrug efflux transporter AcrB transmembrane domain"/>
    <property type="match status" value="1"/>
</dbReference>
<evidence type="ECO:0000256" key="8">
    <source>
        <dbReference type="ARBA" id="ARBA00023136"/>
    </source>
</evidence>
<accession>A0A6J7TDU0</accession>
<keyword evidence="2" id="KW-0813">Transport</keyword>
<dbReference type="Pfam" id="PF21760">
    <property type="entry name" value="SecD_1st"/>
    <property type="match status" value="1"/>
</dbReference>
<dbReference type="Pfam" id="PF22599">
    <property type="entry name" value="SecDF_P1_head"/>
    <property type="match status" value="1"/>
</dbReference>
<dbReference type="InterPro" id="IPR022813">
    <property type="entry name" value="SecD/SecF_arch_bac"/>
</dbReference>
<keyword evidence="6 9" id="KW-1133">Transmembrane helix</keyword>
<dbReference type="InterPro" id="IPR048634">
    <property type="entry name" value="SecD_SecF_C"/>
</dbReference>
<dbReference type="InterPro" id="IPR048631">
    <property type="entry name" value="SecD_1st"/>
</dbReference>
<protein>
    <submittedName>
        <fullName evidence="13">Unannotated protein</fullName>
    </submittedName>
</protein>
<evidence type="ECO:0000256" key="5">
    <source>
        <dbReference type="ARBA" id="ARBA00022927"/>
    </source>
</evidence>
<dbReference type="GO" id="GO:0006886">
    <property type="term" value="P:intracellular protein transport"/>
    <property type="evidence" value="ECO:0007669"/>
    <property type="project" value="InterPro"/>
</dbReference>
<sequence>MSTPTKPVKTTGRPVRALAILAALMVALLATALIQGATSVRLGLDLRGGTSVTLQPRASNDSNKITSEAIDQAVSIIRQRVNSLGVAESEVTAQGSGTNRQIVISVPGDSGRRVVDLVGQTAELRFRQVLAESSALGGTAASAATPAAGVSAEVNARFAALDCTNPANLQGTGADAPTDVIVACSRTGASKYILAPAEVLGRQVSKASAGIDQQGASAWYVLLTFNGEGTKAFGALTGRVTSLASPQNQVAIVLDGLVVSAPSINEAIPSGNAQITGSFTQLEAQDLANVLKYGALPLAFDRGEVQQVSPTLGADQLQAGLLAGALGLLLVFIFSLLYYRALGLVTVGSLTVAGLILYLLFLVLGKTIGFTLTLAGIAGAIVAIGVTADSFIVFFERIRDEAREGRSLRSAVESGWARARHTIIVADMVSILAAVLLYFFAVGGVRGFAFTLGLTTLIDLLVVFIFTKPIVTVIAKSNFFASGHSLSGFSAKSIGKSHPATTLEA</sequence>
<dbReference type="InterPro" id="IPR054384">
    <property type="entry name" value="SecDF_P1_head"/>
</dbReference>
<evidence type="ECO:0000256" key="1">
    <source>
        <dbReference type="ARBA" id="ARBA00004651"/>
    </source>
</evidence>
<dbReference type="Gene3D" id="1.20.1640.10">
    <property type="entry name" value="Multidrug efflux transporter AcrB transmembrane domain"/>
    <property type="match status" value="1"/>
</dbReference>
<dbReference type="Gene3D" id="3.30.1360.200">
    <property type="match status" value="1"/>
</dbReference>
<evidence type="ECO:0000256" key="6">
    <source>
        <dbReference type="ARBA" id="ARBA00022989"/>
    </source>
</evidence>
<feature type="transmembrane region" description="Helical" evidence="9">
    <location>
        <begin position="423"/>
        <end position="441"/>
    </location>
</feature>
<feature type="domain" description="Protein translocase subunit SecDF P1" evidence="11">
    <location>
        <begin position="70"/>
        <end position="129"/>
    </location>
</feature>
<evidence type="ECO:0000259" key="12">
    <source>
        <dbReference type="Pfam" id="PF22599"/>
    </source>
</evidence>
<feature type="domain" description="Protein export membrane protein SecD/SecF C-terminal" evidence="10">
    <location>
        <begin position="302"/>
        <end position="475"/>
    </location>
</feature>
<keyword evidence="5" id="KW-0653">Protein transport</keyword>
<dbReference type="AlphaFoldDB" id="A0A6J7TDU0"/>
<feature type="transmembrane region" description="Helical" evidence="9">
    <location>
        <begin position="370"/>
        <end position="395"/>
    </location>
</feature>
<reference evidence="13" key="1">
    <citation type="submission" date="2020-05" db="EMBL/GenBank/DDBJ databases">
        <authorList>
            <person name="Chiriac C."/>
            <person name="Salcher M."/>
            <person name="Ghai R."/>
            <person name="Kavagutti S V."/>
        </authorList>
    </citation>
    <scope>NUCLEOTIDE SEQUENCE</scope>
</reference>
<comment type="subcellular location">
    <subcellularLocation>
        <location evidence="1">Cell membrane</location>
        <topology evidence="1">Multi-pass membrane protein</topology>
    </subcellularLocation>
</comment>